<proteinExistence type="predicted"/>
<dbReference type="Pfam" id="PF25583">
    <property type="entry name" value="WCX"/>
    <property type="match status" value="1"/>
</dbReference>
<evidence type="ECO:0000313" key="2">
    <source>
        <dbReference type="EMBL" id="PPK76580.1"/>
    </source>
</evidence>
<comment type="caution">
    <text evidence="2">The sequence shown here is derived from an EMBL/GenBank/DDBJ whole genome shotgun (WGS) entry which is preliminary data.</text>
</comment>
<sequence length="78" mass="9008">MEFTKARAQWVADENWHPNQHGQWLDNGNYQLSIPFNGSRELIMDILKHGAEVEVKAPQFLLDGVRAQIGAMQKIYKK</sequence>
<name>A0A2S6HGJ9_9GAMM</name>
<feature type="domain" description="WCX" evidence="1">
    <location>
        <begin position="2"/>
        <end position="72"/>
    </location>
</feature>
<gene>
    <name evidence="2" type="ORF">B0F87_103187</name>
</gene>
<dbReference type="Proteomes" id="UP000240010">
    <property type="component" value="Unassembled WGS sequence"/>
</dbReference>
<evidence type="ECO:0000313" key="3">
    <source>
        <dbReference type="Proteomes" id="UP000240010"/>
    </source>
</evidence>
<accession>A0A2S6HGJ9</accession>
<dbReference type="EMBL" id="PTIZ01000003">
    <property type="protein sequence ID" value="PPK76580.1"/>
    <property type="molecule type" value="Genomic_DNA"/>
</dbReference>
<reference evidence="2 3" key="1">
    <citation type="submission" date="2018-02" db="EMBL/GenBank/DDBJ databases">
        <title>Subsurface microbial communities from deep shales in Ohio and West Virginia, USA.</title>
        <authorList>
            <person name="Wrighton K."/>
        </authorList>
    </citation>
    <scope>NUCLEOTIDE SEQUENCE [LARGE SCALE GENOMIC DNA]</scope>
    <source>
        <strain evidence="2 3">OWC-DMM</strain>
    </source>
</reference>
<organism evidence="2 3">
    <name type="scientific">Methylobacter tundripaludum</name>
    <dbReference type="NCBI Taxonomy" id="173365"/>
    <lineage>
        <taxon>Bacteria</taxon>
        <taxon>Pseudomonadati</taxon>
        <taxon>Pseudomonadota</taxon>
        <taxon>Gammaproteobacteria</taxon>
        <taxon>Methylococcales</taxon>
        <taxon>Methylococcaceae</taxon>
        <taxon>Methylobacter</taxon>
    </lineage>
</organism>
<evidence type="ECO:0000259" key="1">
    <source>
        <dbReference type="Pfam" id="PF25583"/>
    </source>
</evidence>
<dbReference type="InterPro" id="IPR057727">
    <property type="entry name" value="WCX_dom"/>
</dbReference>
<dbReference type="AlphaFoldDB" id="A0A2S6HGJ9"/>
<protein>
    <submittedName>
        <fullName evidence="2">WYL domain-containing protein</fullName>
    </submittedName>
</protein>